<comment type="caution">
    <text evidence="2">The sequence shown here is derived from an EMBL/GenBank/DDBJ whole genome shotgun (WGS) entry which is preliminary data.</text>
</comment>
<accession>A0AAV7PV02</accession>
<evidence type="ECO:0000313" key="2">
    <source>
        <dbReference type="EMBL" id="KAJ1131911.1"/>
    </source>
</evidence>
<organism evidence="2 3">
    <name type="scientific">Pleurodeles waltl</name>
    <name type="common">Iberian ribbed newt</name>
    <dbReference type="NCBI Taxonomy" id="8319"/>
    <lineage>
        <taxon>Eukaryota</taxon>
        <taxon>Metazoa</taxon>
        <taxon>Chordata</taxon>
        <taxon>Craniata</taxon>
        <taxon>Vertebrata</taxon>
        <taxon>Euteleostomi</taxon>
        <taxon>Amphibia</taxon>
        <taxon>Batrachia</taxon>
        <taxon>Caudata</taxon>
        <taxon>Salamandroidea</taxon>
        <taxon>Salamandridae</taxon>
        <taxon>Pleurodelinae</taxon>
        <taxon>Pleurodeles</taxon>
    </lineage>
</organism>
<dbReference type="Proteomes" id="UP001066276">
    <property type="component" value="Chromosome 7"/>
</dbReference>
<proteinExistence type="predicted"/>
<feature type="region of interest" description="Disordered" evidence="1">
    <location>
        <begin position="195"/>
        <end position="215"/>
    </location>
</feature>
<name>A0AAV7PV02_PLEWA</name>
<reference evidence="2" key="1">
    <citation type="journal article" date="2022" name="bioRxiv">
        <title>Sequencing and chromosome-scale assembly of the giantPleurodeles waltlgenome.</title>
        <authorList>
            <person name="Brown T."/>
            <person name="Elewa A."/>
            <person name="Iarovenko S."/>
            <person name="Subramanian E."/>
            <person name="Araus A.J."/>
            <person name="Petzold A."/>
            <person name="Susuki M."/>
            <person name="Suzuki K.-i.T."/>
            <person name="Hayashi T."/>
            <person name="Toyoda A."/>
            <person name="Oliveira C."/>
            <person name="Osipova E."/>
            <person name="Leigh N.D."/>
            <person name="Simon A."/>
            <person name="Yun M.H."/>
        </authorList>
    </citation>
    <scope>NUCLEOTIDE SEQUENCE</scope>
    <source>
        <strain evidence="2">20211129_DDA</strain>
        <tissue evidence="2">Liver</tissue>
    </source>
</reference>
<gene>
    <name evidence="2" type="ORF">NDU88_010241</name>
</gene>
<keyword evidence="3" id="KW-1185">Reference proteome</keyword>
<evidence type="ECO:0000313" key="3">
    <source>
        <dbReference type="Proteomes" id="UP001066276"/>
    </source>
</evidence>
<evidence type="ECO:0000256" key="1">
    <source>
        <dbReference type="SAM" id="MobiDB-lite"/>
    </source>
</evidence>
<sequence>MATSLKQSLELPECGDPIGKLVPSVSSNTPSQVSADGYGCLDMTESSGDLSLTGLCVSPPSSIYEGLLTMSGERECCTTRGPSLPEITVQAQGFENLRFDGSATQAHFLIIEGSPSLDKIHETASNSRAGKDGCSGQVEVGENVFSLSDQSRDSDNFSTSSLTDSVIYNSFIAPTTFTMGESVANCREGVTEDDLFKVNPDKAKEDKKEKEKICK</sequence>
<protein>
    <submittedName>
        <fullName evidence="2">Uncharacterized protein</fullName>
    </submittedName>
</protein>
<dbReference type="EMBL" id="JANPWB010000011">
    <property type="protein sequence ID" value="KAJ1131911.1"/>
    <property type="molecule type" value="Genomic_DNA"/>
</dbReference>
<dbReference type="AlphaFoldDB" id="A0AAV7PV02"/>